<sequence length="59" mass="6859">MEATNEKDDGERRIDHNEKTKMNMKSAFCLKNLPAFRLLPSPNYCSLFFCSDIDEKISD</sequence>
<keyword evidence="2" id="KW-1185">Reference proteome</keyword>
<protein>
    <submittedName>
        <fullName evidence="1">Uncharacterized protein</fullName>
    </submittedName>
</protein>
<gene>
    <name evidence="1" type="ORF">G2W53_029161</name>
</gene>
<accession>A0A834T769</accession>
<reference evidence="1" key="1">
    <citation type="submission" date="2020-09" db="EMBL/GenBank/DDBJ databases">
        <title>Genome-Enabled Discovery of Anthraquinone Biosynthesis in Senna tora.</title>
        <authorList>
            <person name="Kang S.-H."/>
            <person name="Pandey R.P."/>
            <person name="Lee C.-M."/>
            <person name="Sim J.-S."/>
            <person name="Jeong J.-T."/>
            <person name="Choi B.-S."/>
            <person name="Jung M."/>
            <person name="Ginzburg D."/>
            <person name="Zhao K."/>
            <person name="Won S.Y."/>
            <person name="Oh T.-J."/>
            <person name="Yu Y."/>
            <person name="Kim N.-H."/>
            <person name="Lee O.R."/>
            <person name="Lee T.-H."/>
            <person name="Bashyal P."/>
            <person name="Kim T.-S."/>
            <person name="Lee W.-H."/>
            <person name="Kawkins C."/>
            <person name="Kim C.-K."/>
            <person name="Kim J.S."/>
            <person name="Ahn B.O."/>
            <person name="Rhee S.Y."/>
            <person name="Sohng J.K."/>
        </authorList>
    </citation>
    <scope>NUCLEOTIDE SEQUENCE</scope>
    <source>
        <tissue evidence="1">Leaf</tissue>
    </source>
</reference>
<dbReference type="Proteomes" id="UP000634136">
    <property type="component" value="Unassembled WGS sequence"/>
</dbReference>
<evidence type="ECO:0000313" key="1">
    <source>
        <dbReference type="EMBL" id="KAF7815192.1"/>
    </source>
</evidence>
<organism evidence="1 2">
    <name type="scientific">Senna tora</name>
    <dbReference type="NCBI Taxonomy" id="362788"/>
    <lineage>
        <taxon>Eukaryota</taxon>
        <taxon>Viridiplantae</taxon>
        <taxon>Streptophyta</taxon>
        <taxon>Embryophyta</taxon>
        <taxon>Tracheophyta</taxon>
        <taxon>Spermatophyta</taxon>
        <taxon>Magnoliopsida</taxon>
        <taxon>eudicotyledons</taxon>
        <taxon>Gunneridae</taxon>
        <taxon>Pentapetalae</taxon>
        <taxon>rosids</taxon>
        <taxon>fabids</taxon>
        <taxon>Fabales</taxon>
        <taxon>Fabaceae</taxon>
        <taxon>Caesalpinioideae</taxon>
        <taxon>Cassia clade</taxon>
        <taxon>Senna</taxon>
    </lineage>
</organism>
<comment type="caution">
    <text evidence="1">The sequence shown here is derived from an EMBL/GenBank/DDBJ whole genome shotgun (WGS) entry which is preliminary data.</text>
</comment>
<evidence type="ECO:0000313" key="2">
    <source>
        <dbReference type="Proteomes" id="UP000634136"/>
    </source>
</evidence>
<dbReference type="AlphaFoldDB" id="A0A834T769"/>
<dbReference type="EMBL" id="JAAIUW010000009">
    <property type="protein sequence ID" value="KAF7815192.1"/>
    <property type="molecule type" value="Genomic_DNA"/>
</dbReference>
<proteinExistence type="predicted"/>
<name>A0A834T769_9FABA</name>